<dbReference type="Pfam" id="PF12824">
    <property type="entry name" value="MRP-L20"/>
    <property type="match status" value="1"/>
</dbReference>
<dbReference type="VEuPathDB" id="FungiDB:GVI51_G02145"/>
<sequence length="209" mass="24069">MMMKRGFHSGSAMMKGVDKFVVRNSTKPMKELRGSPTIYNSTNSSSNSKGYLKAQRLLEPGLYLNRAQSSPMGSTNIETIPLGFIPKDDPRREYIRHLKYQEKDKQLSKLAPPVLVSKSTVEGKKYHLQPEDISEIKRLRLEDPVKNNRKALAEKFGVSPLFISIVSEPPKSHKEEMKSRLETIKSKWHAKRAIARSDRQKRQELWYRA</sequence>
<name>A0A0W0D703_CANGB</name>
<dbReference type="VEuPathDB" id="FungiDB:CAGL0G02277g"/>
<keyword evidence="1" id="KW-0689">Ribosomal protein</keyword>
<evidence type="ECO:0000313" key="2">
    <source>
        <dbReference type="Proteomes" id="UP000054886"/>
    </source>
</evidence>
<evidence type="ECO:0000313" key="1">
    <source>
        <dbReference type="EMBL" id="KTB07602.1"/>
    </source>
</evidence>
<dbReference type="VEuPathDB" id="FungiDB:B1J91_G02277g"/>
<gene>
    <name evidence="1" type="ORF">AO440_001578</name>
</gene>
<dbReference type="PANTHER" id="PTHR28266">
    <property type="entry name" value="54S RIBOSOMAL PROTEIN L20, MITOCHONDRIAL"/>
    <property type="match status" value="1"/>
</dbReference>
<dbReference type="EMBL" id="LLZZ01000107">
    <property type="protein sequence ID" value="KTB07602.1"/>
    <property type="molecule type" value="Genomic_DNA"/>
</dbReference>
<dbReference type="PANTHER" id="PTHR28266:SF1">
    <property type="entry name" value="LARGE RIBOSOMAL SUBUNIT PROTEIN ML58"/>
    <property type="match status" value="1"/>
</dbReference>
<comment type="caution">
    <text evidence="1">The sequence shown here is derived from an EMBL/GenBank/DDBJ whole genome shotgun (WGS) entry which is preliminary data.</text>
</comment>
<protein>
    <submittedName>
        <fullName evidence="1">54S ribosomal protein L20, mitochondrial</fullName>
    </submittedName>
</protein>
<proteinExistence type="predicted"/>
<dbReference type="AlphaFoldDB" id="A0A0W0D703"/>
<dbReference type="GO" id="GO:0005762">
    <property type="term" value="C:mitochondrial large ribosomal subunit"/>
    <property type="evidence" value="ECO:0007669"/>
    <property type="project" value="EnsemblFungi"/>
</dbReference>
<dbReference type="Proteomes" id="UP000054886">
    <property type="component" value="Unassembled WGS sequence"/>
</dbReference>
<dbReference type="InterPro" id="IPR024388">
    <property type="entry name" value="Ribosomal_mL58"/>
</dbReference>
<accession>A0A0W0D703</accession>
<dbReference type="VEuPathDB" id="FungiDB:GWK60_G02145"/>
<dbReference type="VEuPathDB" id="FungiDB:GW608_G02145"/>
<organism evidence="1 2">
    <name type="scientific">Candida glabrata</name>
    <name type="common">Yeast</name>
    <name type="synonym">Torulopsis glabrata</name>
    <dbReference type="NCBI Taxonomy" id="5478"/>
    <lineage>
        <taxon>Eukaryota</taxon>
        <taxon>Fungi</taxon>
        <taxon>Dikarya</taxon>
        <taxon>Ascomycota</taxon>
        <taxon>Saccharomycotina</taxon>
        <taxon>Saccharomycetes</taxon>
        <taxon>Saccharomycetales</taxon>
        <taxon>Saccharomycetaceae</taxon>
        <taxon>Nakaseomyces</taxon>
    </lineage>
</organism>
<dbReference type="GO" id="GO:0003735">
    <property type="term" value="F:structural constituent of ribosome"/>
    <property type="evidence" value="ECO:0007669"/>
    <property type="project" value="EnsemblFungi"/>
</dbReference>
<dbReference type="PhylomeDB" id="A0A0W0D703"/>
<dbReference type="OrthoDB" id="6021263at2759"/>
<reference evidence="1 2" key="1">
    <citation type="submission" date="2015-10" db="EMBL/GenBank/DDBJ databases">
        <title>Draft genomes sequences of Candida glabrata isolates 1A, 1B, 2A, 2B, 3A and 3B.</title>
        <authorList>
            <person name="Haavelsrud O.E."/>
            <person name="Gaustad P."/>
        </authorList>
    </citation>
    <scope>NUCLEOTIDE SEQUENCE [LARGE SCALE GENOMIC DNA]</scope>
    <source>
        <strain evidence="1">910700640</strain>
    </source>
</reference>
<keyword evidence="1" id="KW-0687">Ribonucleoprotein</keyword>